<dbReference type="GO" id="GO:0006397">
    <property type="term" value="P:mRNA processing"/>
    <property type="evidence" value="ECO:0007669"/>
    <property type="project" value="UniProtKB-KW"/>
</dbReference>
<dbReference type="PANTHER" id="PTHR43051">
    <property type="entry name" value="POLYNUCLEOTIDE ADENYLYLTRANSFERASE FAMILY PROTEIN"/>
    <property type="match status" value="1"/>
</dbReference>
<comment type="similarity">
    <text evidence="7 8">Belongs to the tRNA nucleotidyltransferase/poly(A) polymerase family.</text>
</comment>
<feature type="active site" evidence="7">
    <location>
        <position position="65"/>
    </location>
</feature>
<dbReference type="InterPro" id="IPR032828">
    <property type="entry name" value="PolyA_RNA-bd"/>
</dbReference>
<evidence type="ECO:0000256" key="4">
    <source>
        <dbReference type="ARBA" id="ARBA00022840"/>
    </source>
</evidence>
<dbReference type="FunFam" id="3.30.460.10:FF:000035">
    <property type="entry name" value="Poly(A) polymerase I"/>
    <property type="match status" value="1"/>
</dbReference>
<feature type="domain" description="Polymerase A arginine-rich C-terminal" evidence="10">
    <location>
        <begin position="325"/>
        <end position="399"/>
    </location>
</feature>
<dbReference type="GO" id="GO:0003723">
    <property type="term" value="F:RNA binding"/>
    <property type="evidence" value="ECO:0007669"/>
    <property type="project" value="UniProtKB-UniRule"/>
</dbReference>
<sequence>MFVLIFTENNIMILTIFKYHNISRKKISENAIKVLYRLNKSGFEAYLVGGSVRDLILGKKPKDFDITTNATPVQLKKIFKNSRLIGRRFQIAHIMFRSEIIEVSTFRGNVKSDLQNIANYSTKRTKNGMLLRDNTFGNIEEDAQRRDITINTLYYSMTDFTIKDYVGGVKDLQRKIIRLIGDPETRYREDPVRMLRVIRFSVSLKMKIEERTKQPIVKLSNLLYKVPSARLFNESIKLFYTGCGYSIYKQLRRFSLLIPLFPFLSSCIKKRIIYPIELLTMQALKKTDFYIHKKIKVEPAFFFSVLLWYFQVKKTLEIKKEKKFSYFKSFSISTNNVLDYASVKLAMPKKMILFIKEIWILQVNMFKFPKKFSRNTIDKKVFYPAYDLMLLRDKVEKNSDLKDYSYLWMASYLKK</sequence>
<dbReference type="GO" id="GO:1990817">
    <property type="term" value="F:poly(A) RNA polymerase activity"/>
    <property type="evidence" value="ECO:0007669"/>
    <property type="project" value="UniProtKB-UniRule"/>
</dbReference>
<keyword evidence="5 7" id="KW-0694">RNA-binding</keyword>
<dbReference type="EC" id="2.7.7.19" evidence="7"/>
<evidence type="ECO:0000256" key="3">
    <source>
        <dbReference type="ARBA" id="ARBA00022741"/>
    </source>
</evidence>
<dbReference type="GO" id="GO:0005524">
    <property type="term" value="F:ATP binding"/>
    <property type="evidence" value="ECO:0007669"/>
    <property type="project" value="UniProtKB-UniRule"/>
</dbReference>
<proteinExistence type="inferred from homology"/>
<evidence type="ECO:0000256" key="7">
    <source>
        <dbReference type="HAMAP-Rule" id="MF_00957"/>
    </source>
</evidence>
<name>A0AAT9IGR9_9GAMM</name>
<dbReference type="NCBIfam" id="TIGR01942">
    <property type="entry name" value="pcnB"/>
    <property type="match status" value="1"/>
</dbReference>
<evidence type="ECO:0000313" key="12">
    <source>
        <dbReference type="EMBL" id="CAL4042676.1"/>
    </source>
</evidence>
<comment type="function">
    <text evidence="7">Adds poly(A) tail to the 3' end of many RNAs, which usually targets these RNAs for decay. Plays a significant role in the global control of gene expression, through influencing the rate of transcript degradation, and in the general RNA quality control.</text>
</comment>
<feature type="active site" evidence="7">
    <location>
        <position position="63"/>
    </location>
</feature>
<evidence type="ECO:0000259" key="9">
    <source>
        <dbReference type="Pfam" id="PF01743"/>
    </source>
</evidence>
<protein>
    <recommendedName>
        <fullName evidence="7">Poly(A) polymerase I</fullName>
        <shortName evidence="7">PAP I</shortName>
        <ecNumber evidence="7">2.7.7.19</ecNumber>
    </recommendedName>
</protein>
<keyword evidence="3 7" id="KW-0547">Nucleotide-binding</keyword>
<feature type="active site" evidence="7">
    <location>
        <position position="147"/>
    </location>
</feature>
<evidence type="ECO:0000256" key="6">
    <source>
        <dbReference type="ARBA" id="ARBA00023163"/>
    </source>
</evidence>
<dbReference type="InterPro" id="IPR002646">
    <property type="entry name" value="PolA_pol_head_dom"/>
</dbReference>
<dbReference type="SUPFAM" id="SSF81891">
    <property type="entry name" value="Poly A polymerase C-terminal region-like"/>
    <property type="match status" value="1"/>
</dbReference>
<dbReference type="Pfam" id="PF01743">
    <property type="entry name" value="PolyA_pol"/>
    <property type="match status" value="1"/>
</dbReference>
<organism evidence="12">
    <name type="scientific">Buchnera aphidicola</name>
    <name type="common">Anoecia corni</name>
    <dbReference type="NCBI Taxonomy" id="2994477"/>
    <lineage>
        <taxon>Bacteria</taxon>
        <taxon>Pseudomonadati</taxon>
        <taxon>Pseudomonadota</taxon>
        <taxon>Gammaproteobacteria</taxon>
        <taxon>Enterobacterales</taxon>
        <taxon>Erwiniaceae</taxon>
        <taxon>Buchnera</taxon>
    </lineage>
</organism>
<evidence type="ECO:0000259" key="10">
    <source>
        <dbReference type="Pfam" id="PF12626"/>
    </source>
</evidence>
<evidence type="ECO:0000256" key="5">
    <source>
        <dbReference type="ARBA" id="ARBA00022884"/>
    </source>
</evidence>
<dbReference type="GO" id="GO:0043633">
    <property type="term" value="P:polyadenylation-dependent RNA catabolic process"/>
    <property type="evidence" value="ECO:0007669"/>
    <property type="project" value="InterPro"/>
</dbReference>
<gene>
    <name evidence="7 12" type="primary">pcnB</name>
    <name evidence="12" type="ORF">BUANCORI2928_162</name>
</gene>
<dbReference type="InterPro" id="IPR010206">
    <property type="entry name" value="PolA_pol_I"/>
</dbReference>
<evidence type="ECO:0000259" key="11">
    <source>
        <dbReference type="Pfam" id="PF12627"/>
    </source>
</evidence>
<feature type="domain" description="tRNA nucleotidyltransferase/poly(A) polymerase RNA and SrmB- binding" evidence="11">
    <location>
        <begin position="206"/>
        <end position="266"/>
    </location>
</feature>
<dbReference type="AlphaFoldDB" id="A0AAT9IGR9"/>
<dbReference type="Gene3D" id="3.30.460.10">
    <property type="entry name" value="Beta Polymerase, domain 2"/>
    <property type="match status" value="1"/>
</dbReference>
<evidence type="ECO:0000256" key="2">
    <source>
        <dbReference type="ARBA" id="ARBA00022679"/>
    </source>
</evidence>
<dbReference type="EMBL" id="OZ060371">
    <property type="protein sequence ID" value="CAL4042676.1"/>
    <property type="molecule type" value="Genomic_DNA"/>
</dbReference>
<evidence type="ECO:0000256" key="1">
    <source>
        <dbReference type="ARBA" id="ARBA00022664"/>
    </source>
</evidence>
<dbReference type="InterPro" id="IPR052191">
    <property type="entry name" value="tRNA_ntf/polyA_polymerase_I"/>
</dbReference>
<dbReference type="InterPro" id="IPR025866">
    <property type="entry name" value="PolyA_pol_arg_C_dom"/>
</dbReference>
<keyword evidence="6 7" id="KW-0804">Transcription</keyword>
<dbReference type="Pfam" id="PF12626">
    <property type="entry name" value="PolyA_pol_arg_C"/>
    <property type="match status" value="1"/>
</dbReference>
<dbReference type="CDD" id="cd05398">
    <property type="entry name" value="NT_ClassII-CCAase"/>
    <property type="match status" value="1"/>
</dbReference>
<dbReference type="HAMAP" id="MF_00957">
    <property type="entry name" value="PolyA_pol"/>
    <property type="match status" value="1"/>
</dbReference>
<feature type="domain" description="Poly A polymerase head" evidence="9">
    <location>
        <begin position="45"/>
        <end position="178"/>
    </location>
</feature>
<dbReference type="PANTHER" id="PTHR43051:SF1">
    <property type="entry name" value="POLYNUCLEOTIDE ADENYLYLTRANSFERASE FAMILY PROTEIN"/>
    <property type="match status" value="1"/>
</dbReference>
<dbReference type="SUPFAM" id="SSF81301">
    <property type="entry name" value="Nucleotidyltransferase"/>
    <property type="match status" value="1"/>
</dbReference>
<dbReference type="InterPro" id="IPR043519">
    <property type="entry name" value="NT_sf"/>
</dbReference>
<accession>A0AAT9IGR9</accession>
<keyword evidence="12" id="KW-0548">Nucleotidyltransferase</keyword>
<dbReference type="Pfam" id="PF12627">
    <property type="entry name" value="PolyA_pol_RNAbd"/>
    <property type="match status" value="1"/>
</dbReference>
<keyword evidence="4 7" id="KW-0067">ATP-binding</keyword>
<evidence type="ECO:0000256" key="8">
    <source>
        <dbReference type="RuleBase" id="RU003953"/>
    </source>
</evidence>
<keyword evidence="2 7" id="KW-0808">Transferase</keyword>
<keyword evidence="1 7" id="KW-0507">mRNA processing</keyword>
<dbReference type="Gene3D" id="1.10.3090.10">
    <property type="entry name" value="cca-adding enzyme, domain 2"/>
    <property type="match status" value="1"/>
</dbReference>
<reference evidence="12" key="1">
    <citation type="submission" date="2024-06" db="EMBL/GenBank/DDBJ databases">
        <authorList>
            <person name="Manzano-Marin A."/>
            <person name="Manzano-Marin A."/>
            <person name="Alejandro Manzano Marin A."/>
        </authorList>
    </citation>
    <scope>NUCLEOTIDE SEQUENCE</scope>
    <source>
        <strain evidence="12">Ancorni-2928</strain>
    </source>
</reference>
<comment type="catalytic activity">
    <reaction evidence="7">
        <text>RNA(n) + ATP = RNA(n)-3'-adenine ribonucleotide + diphosphate</text>
        <dbReference type="Rhea" id="RHEA:11332"/>
        <dbReference type="Rhea" id="RHEA-COMP:14527"/>
        <dbReference type="Rhea" id="RHEA-COMP:17347"/>
        <dbReference type="ChEBI" id="CHEBI:30616"/>
        <dbReference type="ChEBI" id="CHEBI:33019"/>
        <dbReference type="ChEBI" id="CHEBI:140395"/>
        <dbReference type="ChEBI" id="CHEBI:173115"/>
        <dbReference type="EC" id="2.7.7.19"/>
    </reaction>
</comment>